<protein>
    <recommendedName>
        <fullName evidence="4">Formate dehydrogenase</fullName>
    </recommendedName>
</protein>
<dbReference type="EMBL" id="JALHBS010000047">
    <property type="protein sequence ID" value="MCP3055238.1"/>
    <property type="molecule type" value="Genomic_DNA"/>
</dbReference>
<evidence type="ECO:0008006" key="4">
    <source>
        <dbReference type="Google" id="ProtNLM"/>
    </source>
</evidence>
<keyword evidence="1" id="KW-1133">Transmembrane helix</keyword>
<evidence type="ECO:0000256" key="1">
    <source>
        <dbReference type="SAM" id="Phobius"/>
    </source>
</evidence>
<name>A0A9X2KEA6_9HYPH</name>
<comment type="caution">
    <text evidence="2">The sequence shown here is derived from an EMBL/GenBank/DDBJ whole genome shotgun (WGS) entry which is preliminary data.</text>
</comment>
<evidence type="ECO:0000313" key="3">
    <source>
        <dbReference type="Proteomes" id="UP001155220"/>
    </source>
</evidence>
<proteinExistence type="predicted"/>
<keyword evidence="3" id="KW-1185">Reference proteome</keyword>
<evidence type="ECO:0000313" key="2">
    <source>
        <dbReference type="EMBL" id="MCP3055238.1"/>
    </source>
</evidence>
<sequence length="71" mass="7807">MKKNPADNRSSIVPVSRGRRAFLRGISGSGLVVGSLLVGADAVADEPRGVESEEGYRENGHIRRYYELSRF</sequence>
<accession>A0A9X2KEA6</accession>
<keyword evidence="1" id="KW-0812">Transmembrane</keyword>
<dbReference type="Proteomes" id="UP001155220">
    <property type="component" value="Unassembled WGS sequence"/>
</dbReference>
<organism evidence="2 3">
    <name type="scientific">Aurantimonas marianensis</name>
    <dbReference type="NCBI Taxonomy" id="2920428"/>
    <lineage>
        <taxon>Bacteria</taxon>
        <taxon>Pseudomonadati</taxon>
        <taxon>Pseudomonadota</taxon>
        <taxon>Alphaproteobacteria</taxon>
        <taxon>Hyphomicrobiales</taxon>
        <taxon>Aurantimonadaceae</taxon>
        <taxon>Aurantimonas</taxon>
    </lineage>
</organism>
<gene>
    <name evidence="2" type="ORF">MJ956_08755</name>
</gene>
<dbReference type="RefSeq" id="WP_253964096.1">
    <property type="nucleotide sequence ID" value="NZ_JALHBS010000047.1"/>
</dbReference>
<dbReference type="AlphaFoldDB" id="A0A9X2KEA6"/>
<feature type="transmembrane region" description="Helical" evidence="1">
    <location>
        <begin position="21"/>
        <end position="40"/>
    </location>
</feature>
<keyword evidence="1" id="KW-0472">Membrane</keyword>
<reference evidence="2" key="1">
    <citation type="submission" date="2022-03" db="EMBL/GenBank/DDBJ databases">
        <title>Aurantimonas Liuensis sp. Nov., isolated from the hadal seawater of the Mariana Trench.</title>
        <authorList>
            <person name="Liu R."/>
        </authorList>
    </citation>
    <scope>NUCLEOTIDE SEQUENCE</scope>
    <source>
        <strain evidence="2">LRZ36</strain>
    </source>
</reference>